<dbReference type="PIRSF" id="PIRSF007349">
    <property type="entry name" value="Tsp_L"/>
    <property type="match status" value="1"/>
</dbReference>
<dbReference type="InterPro" id="IPR007067">
    <property type="entry name" value="Tail_sheath"/>
</dbReference>
<sequence length="477" mass="51588">MIENIQFDTVRNDIRVPGRYIEFNTRTAVRGLPANPQKMLLIAPMLPTGRQPALAPVQLFSDADAANLFGEGSWAHYCVKQAFTNNPYLDLTIIGVNDAEQSIAAKASIAITIADPGANSGILTINIGGTECQLTVNNGDTNAEVYSRLANIINQVNTLATAEVVSDKIQLTAKNKGSIGNEITLSASFNTDTSSASSVVLDIKPFEGGQLNPDISAALQRVAGKHYQIICNAFTDSLNAKKLSDHIDLVSNAIEKRGCIGVMGWRGTLSTGTTFANNINSGRITVAWYKNAVEGNAIIAAGYAAVIASETDPARPLNTLEIKGLSITSDASWPLFAEFNSALYNGLSPLHIVSNRVQIMRAVSTYVKNATGTDDPALLDITTIRTLDYVRDAINQRIALRFPREKLSERTPLKVRSEILDVLNQCESAEILEQVMENKEKLIVQRNPSDPNRLDAVIPADVVNGLHVLAARVDLYL</sequence>
<dbReference type="Pfam" id="PF04984">
    <property type="entry name" value="Phage_sheath_1"/>
    <property type="match status" value="1"/>
</dbReference>
<comment type="caution">
    <text evidence="4">The sequence shown here is derived from an EMBL/GenBank/DDBJ whole genome shotgun (WGS) entry which is preliminary data.</text>
</comment>
<dbReference type="EMBL" id="MEIL01000029">
    <property type="protein sequence ID" value="PIT38543.1"/>
    <property type="molecule type" value="Genomic_DNA"/>
</dbReference>
<feature type="domain" description="Tail sheath protein C-terminal" evidence="3">
    <location>
        <begin position="373"/>
        <end position="474"/>
    </location>
</feature>
<comment type="similarity">
    <text evidence="1">Belongs to the myoviridae tail sheath protein family.</text>
</comment>
<dbReference type="Pfam" id="PF17482">
    <property type="entry name" value="Phage_sheath_1C"/>
    <property type="match status" value="1"/>
</dbReference>
<evidence type="ECO:0000313" key="5">
    <source>
        <dbReference type="Proteomes" id="UP000230202"/>
    </source>
</evidence>
<name>A0A2N9X5U0_9NEIS</name>
<keyword evidence="5" id="KW-1185">Reference proteome</keyword>
<protein>
    <submittedName>
        <fullName evidence="4">Phage tail protein</fullName>
    </submittedName>
</protein>
<accession>A0A2N9X5U0</accession>
<dbReference type="InterPro" id="IPR035089">
    <property type="entry name" value="Phage_sheath_subtilisin"/>
</dbReference>
<organism evidence="4 5">
    <name type="scientific">Snodgrassella alvi</name>
    <dbReference type="NCBI Taxonomy" id="1196083"/>
    <lineage>
        <taxon>Bacteria</taxon>
        <taxon>Pseudomonadati</taxon>
        <taxon>Pseudomonadota</taxon>
        <taxon>Betaproteobacteria</taxon>
        <taxon>Neisseriales</taxon>
        <taxon>Neisseriaceae</taxon>
        <taxon>Snodgrassella</taxon>
    </lineage>
</organism>
<evidence type="ECO:0000256" key="1">
    <source>
        <dbReference type="ARBA" id="ARBA00008005"/>
    </source>
</evidence>
<proteinExistence type="inferred from homology"/>
<dbReference type="Proteomes" id="UP000230202">
    <property type="component" value="Unassembled WGS sequence"/>
</dbReference>
<dbReference type="InterPro" id="IPR020287">
    <property type="entry name" value="Tail_sheath_C"/>
</dbReference>
<reference evidence="4" key="1">
    <citation type="journal article" date="2017" name="MBio">
        <title>Type VI secretion-mediated competition in the bee gut microbiome.</title>
        <authorList>
            <person name="Steele M.I."/>
            <person name="Kwong W.K."/>
            <person name="Powell J.E."/>
            <person name="Whiteley M."/>
            <person name="Moran N.A."/>
        </authorList>
    </citation>
    <scope>NUCLEOTIDE SEQUENCE [LARGE SCALE GENOMIC DNA]</scope>
    <source>
        <strain evidence="4">WkB273</strain>
    </source>
</reference>
<feature type="domain" description="Tail sheath protein subtilisin-like" evidence="2">
    <location>
        <begin position="212"/>
        <end position="365"/>
    </location>
</feature>
<evidence type="ECO:0000313" key="4">
    <source>
        <dbReference type="EMBL" id="PIT38543.1"/>
    </source>
</evidence>
<gene>
    <name evidence="4" type="ORF">BHC54_08395</name>
</gene>
<evidence type="ECO:0000259" key="2">
    <source>
        <dbReference type="Pfam" id="PF04984"/>
    </source>
</evidence>
<evidence type="ECO:0000259" key="3">
    <source>
        <dbReference type="Pfam" id="PF17482"/>
    </source>
</evidence>
<dbReference type="AlphaFoldDB" id="A0A2N9X5U0"/>